<reference evidence="2" key="1">
    <citation type="submission" date="2020-08" db="EMBL/GenBank/DDBJ databases">
        <authorList>
            <person name="Cejkova D."/>
            <person name="Kubasova T."/>
            <person name="Jahodarova E."/>
            <person name="Rychlik I."/>
        </authorList>
    </citation>
    <scope>NUCLEOTIDE SEQUENCE</scope>
    <source>
        <strain evidence="2">An559</strain>
    </source>
</reference>
<protein>
    <submittedName>
        <fullName evidence="2">DUF4358 domain-containing protein</fullName>
    </submittedName>
</protein>
<gene>
    <name evidence="2" type="ORF">H6A12_07350</name>
</gene>
<comment type="caution">
    <text evidence="2">The sequence shown here is derived from an EMBL/GenBank/DDBJ whole genome shotgun (WGS) entry which is preliminary data.</text>
</comment>
<dbReference type="PROSITE" id="PS51257">
    <property type="entry name" value="PROKAR_LIPOPROTEIN"/>
    <property type="match status" value="1"/>
</dbReference>
<organism evidence="2 3">
    <name type="scientific">Merdimmobilis hominis</name>
    <dbReference type="NCBI Taxonomy" id="2897707"/>
    <lineage>
        <taxon>Bacteria</taxon>
        <taxon>Bacillati</taxon>
        <taxon>Bacillota</taxon>
        <taxon>Clostridia</taxon>
        <taxon>Eubacteriales</taxon>
        <taxon>Oscillospiraceae</taxon>
        <taxon>Merdimmobilis</taxon>
    </lineage>
</organism>
<evidence type="ECO:0000256" key="1">
    <source>
        <dbReference type="SAM" id="SignalP"/>
    </source>
</evidence>
<accession>A0A939BE57</accession>
<name>A0A939BE57_9FIRM</name>
<keyword evidence="3" id="KW-1185">Reference proteome</keyword>
<dbReference type="RefSeq" id="WP_204446445.1">
    <property type="nucleotide sequence ID" value="NZ_JACJKY010000009.1"/>
</dbReference>
<dbReference type="InterPro" id="IPR025648">
    <property type="entry name" value="DUF4358"/>
</dbReference>
<dbReference type="AlphaFoldDB" id="A0A939BE57"/>
<proteinExistence type="predicted"/>
<evidence type="ECO:0000313" key="2">
    <source>
        <dbReference type="EMBL" id="MBM6920965.1"/>
    </source>
</evidence>
<feature type="signal peptide" evidence="1">
    <location>
        <begin position="1"/>
        <end position="21"/>
    </location>
</feature>
<evidence type="ECO:0000313" key="3">
    <source>
        <dbReference type="Proteomes" id="UP000774750"/>
    </source>
</evidence>
<feature type="chain" id="PRO_5036933420" evidence="1">
    <location>
        <begin position="22"/>
        <end position="155"/>
    </location>
</feature>
<dbReference type="Pfam" id="PF14270">
    <property type="entry name" value="DUF4358"/>
    <property type="match status" value="1"/>
</dbReference>
<dbReference type="EMBL" id="JACJKY010000009">
    <property type="protein sequence ID" value="MBM6920965.1"/>
    <property type="molecule type" value="Genomic_DNA"/>
</dbReference>
<dbReference type="Proteomes" id="UP000774750">
    <property type="component" value="Unassembled WGS sequence"/>
</dbReference>
<sequence length="155" mass="16855">MRKFLAGMMCLVLLLASAACSSNTEVKNPNLSDVIGEIRAAVEFPEMAEIKVADLPMYGYDLAPEDVAEMQFITAGSGFTADEVVLIKLTDESKAEEVKKMAQTRRDGIAETAQNYTPDEMEKLTTAVVGVKGPYVYYAATNDNAKAKEILTNAF</sequence>
<reference evidence="2" key="2">
    <citation type="journal article" date="2021" name="Sci. Rep.">
        <title>The distribution of antibiotic resistance genes in chicken gut microbiota commensals.</title>
        <authorList>
            <person name="Juricova H."/>
            <person name="Matiasovicova J."/>
            <person name="Kubasova T."/>
            <person name="Cejkova D."/>
            <person name="Rychlik I."/>
        </authorList>
    </citation>
    <scope>NUCLEOTIDE SEQUENCE</scope>
    <source>
        <strain evidence="2">An559</strain>
    </source>
</reference>
<keyword evidence="1" id="KW-0732">Signal</keyword>